<protein>
    <submittedName>
        <fullName evidence="3">SAP domain</fullName>
    </submittedName>
</protein>
<evidence type="ECO:0000313" key="3">
    <source>
        <dbReference type="EMBL" id="SLM40907.1"/>
    </source>
</evidence>
<dbReference type="PROSITE" id="PS50800">
    <property type="entry name" value="SAP"/>
    <property type="match status" value="1"/>
</dbReference>
<feature type="region of interest" description="Disordered" evidence="1">
    <location>
        <begin position="29"/>
        <end position="55"/>
    </location>
</feature>
<evidence type="ECO:0000313" key="4">
    <source>
        <dbReference type="Proteomes" id="UP000192927"/>
    </source>
</evidence>
<name>A0A1W5DCM6_9LECA</name>
<dbReference type="SUPFAM" id="SSF68906">
    <property type="entry name" value="SAP domain"/>
    <property type="match status" value="1"/>
</dbReference>
<evidence type="ECO:0000259" key="2">
    <source>
        <dbReference type="PROSITE" id="PS50800"/>
    </source>
</evidence>
<keyword evidence="4" id="KW-1185">Reference proteome</keyword>
<dbReference type="InterPro" id="IPR036361">
    <property type="entry name" value="SAP_dom_sf"/>
</dbReference>
<feature type="compositionally biased region" description="Polar residues" evidence="1">
    <location>
        <begin position="31"/>
        <end position="43"/>
    </location>
</feature>
<accession>A0A1W5DCM6</accession>
<feature type="domain" description="SAP" evidence="2">
    <location>
        <begin position="48"/>
        <end position="82"/>
    </location>
</feature>
<proteinExistence type="predicted"/>
<organism evidence="3 4">
    <name type="scientific">Lasallia pustulata</name>
    <dbReference type="NCBI Taxonomy" id="136370"/>
    <lineage>
        <taxon>Eukaryota</taxon>
        <taxon>Fungi</taxon>
        <taxon>Dikarya</taxon>
        <taxon>Ascomycota</taxon>
        <taxon>Pezizomycotina</taxon>
        <taxon>Lecanoromycetes</taxon>
        <taxon>OSLEUM clade</taxon>
        <taxon>Umbilicariomycetidae</taxon>
        <taxon>Umbilicariales</taxon>
        <taxon>Umbilicariaceae</taxon>
        <taxon>Lasallia</taxon>
    </lineage>
</organism>
<dbReference type="Proteomes" id="UP000192927">
    <property type="component" value="Unassembled WGS sequence"/>
</dbReference>
<sequence length="256" mass="27834">MASLHSSSVRAVQRFAGTASKHNVRRLHMTGANSTPSQLLSRDNASKLSSRSLKDLRDECERKNVSANGSKAELVVRLTSSDISQSRSFSSIIAEGSKRPSPDNGPVCAQPVRHFNTTRSLKVPNDTSFIDFAYMPQYELTPPAESDIVRIPLLPDNSFPARQSAPYQEGIEPVTRPEISTVSGASTHIASPSAMSEVTDNHSIELDPFELVHKVQAAAAKMSGLPAEELKEPGVMKKLWDGLLDDLLGARKMQKA</sequence>
<dbReference type="Gene3D" id="1.10.720.30">
    <property type="entry name" value="SAP domain"/>
    <property type="match status" value="1"/>
</dbReference>
<dbReference type="SMART" id="SM00513">
    <property type="entry name" value="SAP"/>
    <property type="match status" value="1"/>
</dbReference>
<evidence type="ECO:0000256" key="1">
    <source>
        <dbReference type="SAM" id="MobiDB-lite"/>
    </source>
</evidence>
<dbReference type="Pfam" id="PF02037">
    <property type="entry name" value="SAP"/>
    <property type="match status" value="1"/>
</dbReference>
<reference evidence="4" key="1">
    <citation type="submission" date="2017-03" db="EMBL/GenBank/DDBJ databases">
        <authorList>
            <person name="Sharma R."/>
            <person name="Thines M."/>
        </authorList>
    </citation>
    <scope>NUCLEOTIDE SEQUENCE [LARGE SCALE GENOMIC DNA]</scope>
</reference>
<dbReference type="InterPro" id="IPR003034">
    <property type="entry name" value="SAP_dom"/>
</dbReference>
<dbReference type="EMBL" id="FWEW01003742">
    <property type="protein sequence ID" value="SLM40907.1"/>
    <property type="molecule type" value="Genomic_DNA"/>
</dbReference>
<dbReference type="AlphaFoldDB" id="A0A1W5DCM6"/>